<protein>
    <submittedName>
        <fullName evidence="1">Uncharacterized protein</fullName>
    </submittedName>
</protein>
<dbReference type="Proteomes" id="UP000035214">
    <property type="component" value="Unassembled WGS sequence"/>
</dbReference>
<dbReference type="EMBL" id="LCYI01000010">
    <property type="protein sequence ID" value="KLA31890.1"/>
    <property type="molecule type" value="Genomic_DNA"/>
</dbReference>
<reference evidence="1 2" key="1">
    <citation type="submission" date="2015-04" db="EMBL/GenBank/DDBJ databases">
        <title>Draft Genome Sequences of Eight Spore-Forming Food Isolates of Bacillus cereus Genome sequencing.</title>
        <authorList>
            <person name="Krawcyk A.O."/>
            <person name="de Jong A."/>
            <person name="Eijlander R.T."/>
            <person name="Berendsen E.M."/>
            <person name="Holsappel S."/>
            <person name="Wells-Bennik M."/>
            <person name="Kuipers O.P."/>
        </authorList>
    </citation>
    <scope>NUCLEOTIDE SEQUENCE [LARGE SCALE GENOMIC DNA]</scope>
    <source>
        <strain evidence="1 2">B4077</strain>
    </source>
</reference>
<dbReference type="GO" id="GO:0016799">
    <property type="term" value="F:hydrolase activity, hydrolyzing N-glycosyl compounds"/>
    <property type="evidence" value="ECO:0007669"/>
    <property type="project" value="InterPro"/>
</dbReference>
<gene>
    <name evidence="1" type="ORF">B4077_2650</name>
</gene>
<dbReference type="SUPFAM" id="SSF53590">
    <property type="entry name" value="Nucleoside hydrolase"/>
    <property type="match status" value="1"/>
</dbReference>
<dbReference type="AlphaFoldDB" id="A0A0G8F629"/>
<evidence type="ECO:0000313" key="1">
    <source>
        <dbReference type="EMBL" id="KLA31890.1"/>
    </source>
</evidence>
<dbReference type="InterPro" id="IPR036452">
    <property type="entry name" value="Ribo_hydro-like"/>
</dbReference>
<proteinExistence type="predicted"/>
<sequence length="37" mass="4352">MEKVLRIYFMGGVFLEVGNVTPLDEEKFIQDFIKTML</sequence>
<accession>A0A0G8F629</accession>
<evidence type="ECO:0000313" key="2">
    <source>
        <dbReference type="Proteomes" id="UP000035214"/>
    </source>
</evidence>
<name>A0A0G8F629_BACCE</name>
<organism evidence="1 2">
    <name type="scientific">Bacillus cereus</name>
    <dbReference type="NCBI Taxonomy" id="1396"/>
    <lineage>
        <taxon>Bacteria</taxon>
        <taxon>Bacillati</taxon>
        <taxon>Bacillota</taxon>
        <taxon>Bacilli</taxon>
        <taxon>Bacillales</taxon>
        <taxon>Bacillaceae</taxon>
        <taxon>Bacillus</taxon>
        <taxon>Bacillus cereus group</taxon>
    </lineage>
</organism>
<dbReference type="PATRIC" id="fig|1396.428.peg.333"/>
<comment type="caution">
    <text evidence="1">The sequence shown here is derived from an EMBL/GenBank/DDBJ whole genome shotgun (WGS) entry which is preliminary data.</text>
</comment>